<dbReference type="InterPro" id="IPR006145">
    <property type="entry name" value="PsdUridine_synth_RsuA/RluA"/>
</dbReference>
<dbReference type="SUPFAM" id="SSF55120">
    <property type="entry name" value="Pseudouridine synthase"/>
    <property type="match status" value="1"/>
</dbReference>
<dbReference type="InterPro" id="IPR020103">
    <property type="entry name" value="PsdUridine_synth_cat_dom_sf"/>
</dbReference>
<evidence type="ECO:0000256" key="1">
    <source>
        <dbReference type="ARBA" id="ARBA00010876"/>
    </source>
</evidence>
<name>A0ABD3MXC2_9STRA</name>
<evidence type="ECO:0000313" key="6">
    <source>
        <dbReference type="Proteomes" id="UP001530315"/>
    </source>
</evidence>
<dbReference type="AlphaFoldDB" id="A0ABD3MXC2"/>
<feature type="chain" id="PRO_5044832669" description="Pseudouridine synthase RsuA/RluA-like domain-containing protein" evidence="3">
    <location>
        <begin position="23"/>
        <end position="441"/>
    </location>
</feature>
<feature type="signal peptide" evidence="3">
    <location>
        <begin position="1"/>
        <end position="22"/>
    </location>
</feature>
<dbReference type="Proteomes" id="UP001530315">
    <property type="component" value="Unassembled WGS sequence"/>
</dbReference>
<comment type="similarity">
    <text evidence="1">Belongs to the pseudouridine synthase RluA family.</text>
</comment>
<dbReference type="InterPro" id="IPR006224">
    <property type="entry name" value="PsdUridine_synth_RluA-like_CS"/>
</dbReference>
<dbReference type="EMBL" id="JALLAZ020001675">
    <property type="protein sequence ID" value="KAL3768519.1"/>
    <property type="molecule type" value="Genomic_DNA"/>
</dbReference>
<evidence type="ECO:0000259" key="4">
    <source>
        <dbReference type="Pfam" id="PF00849"/>
    </source>
</evidence>
<feature type="region of interest" description="Disordered" evidence="2">
    <location>
        <begin position="38"/>
        <end position="74"/>
    </location>
</feature>
<gene>
    <name evidence="5" type="ORF">ACHAW5_006715</name>
</gene>
<feature type="region of interest" description="Disordered" evidence="2">
    <location>
        <begin position="288"/>
        <end position="311"/>
    </location>
</feature>
<sequence>MRISSFLFVVATWGTLPSPPQGVVTASSIIAIGSPSPSSFVHTLPVPSSPRSGGRRRRRPRDSATSEATSSREDDVRHVEIPIIFENDRLLAVEKPHGIPHHDDPSTGELGIMSLLRDRRRSPSSSSSFACRGRLYGVHRLDRVTSGILLLAKDPATAGLLASKFRTGEITKFYVGMSGRRPRKGKQGWVRGTMTRGRRGCYRLLNNDDDVATRSRAEVGDARRTALGGMRANGDIDDVEVGAVDDDVYDDDGRRGGQADTRKGGGNVGYAVTRFYTAGLGNLSFHPSLLVDDGSNPMNDDRDDDGGRRGLATMPRTAMLFRPHTGKTHQLRVAAKSLAMPILGDVRYGGGRLLAGGVSSSSPPPDSGDDEDRGDWDRTYLHASALHFEFDEHEIVTIWSPPPFDRLATGLNDVFVRMMEKHCDCPPILDAIHKRSAMNEK</sequence>
<proteinExistence type="inferred from homology"/>
<dbReference type="GO" id="GO:0009982">
    <property type="term" value="F:pseudouridine synthase activity"/>
    <property type="evidence" value="ECO:0007669"/>
    <property type="project" value="UniProtKB-ARBA"/>
</dbReference>
<keyword evidence="6" id="KW-1185">Reference proteome</keyword>
<dbReference type="PROSITE" id="PS01129">
    <property type="entry name" value="PSI_RLU"/>
    <property type="match status" value="1"/>
</dbReference>
<protein>
    <recommendedName>
        <fullName evidence="4">Pseudouridine synthase RsuA/RluA-like domain-containing protein</fullName>
    </recommendedName>
</protein>
<dbReference type="PANTHER" id="PTHR21600">
    <property type="entry name" value="MITOCHONDRIAL RNA PSEUDOURIDINE SYNTHASE"/>
    <property type="match status" value="1"/>
</dbReference>
<evidence type="ECO:0000313" key="5">
    <source>
        <dbReference type="EMBL" id="KAL3768519.1"/>
    </source>
</evidence>
<feature type="domain" description="Pseudouridine synthase RsuA/RluA-like" evidence="4">
    <location>
        <begin position="90"/>
        <end position="177"/>
    </location>
</feature>
<evidence type="ECO:0000256" key="3">
    <source>
        <dbReference type="SAM" id="SignalP"/>
    </source>
</evidence>
<accession>A0ABD3MXC2</accession>
<evidence type="ECO:0000256" key="2">
    <source>
        <dbReference type="SAM" id="MobiDB-lite"/>
    </source>
</evidence>
<organism evidence="5 6">
    <name type="scientific">Stephanodiscus triporus</name>
    <dbReference type="NCBI Taxonomy" id="2934178"/>
    <lineage>
        <taxon>Eukaryota</taxon>
        <taxon>Sar</taxon>
        <taxon>Stramenopiles</taxon>
        <taxon>Ochrophyta</taxon>
        <taxon>Bacillariophyta</taxon>
        <taxon>Coscinodiscophyceae</taxon>
        <taxon>Thalassiosirophycidae</taxon>
        <taxon>Stephanodiscales</taxon>
        <taxon>Stephanodiscaceae</taxon>
        <taxon>Stephanodiscus</taxon>
    </lineage>
</organism>
<comment type="caution">
    <text evidence="5">The sequence shown here is derived from an EMBL/GenBank/DDBJ whole genome shotgun (WGS) entry which is preliminary data.</text>
</comment>
<dbReference type="Pfam" id="PF00849">
    <property type="entry name" value="PseudoU_synth_2"/>
    <property type="match status" value="1"/>
</dbReference>
<reference evidence="5 6" key="1">
    <citation type="submission" date="2024-10" db="EMBL/GenBank/DDBJ databases">
        <title>Updated reference genomes for cyclostephanoid diatoms.</title>
        <authorList>
            <person name="Roberts W.R."/>
            <person name="Alverson A.J."/>
        </authorList>
    </citation>
    <scope>NUCLEOTIDE SEQUENCE [LARGE SCALE GENOMIC DNA]</scope>
    <source>
        <strain evidence="5 6">AJA276-08</strain>
    </source>
</reference>
<dbReference type="CDD" id="cd02869">
    <property type="entry name" value="PseudoU_synth_RluA_like"/>
    <property type="match status" value="1"/>
</dbReference>
<dbReference type="PANTHER" id="PTHR21600:SF87">
    <property type="entry name" value="RNA PSEUDOURIDYLATE SYNTHASE DOMAIN-CONTAINING PROTEIN 1"/>
    <property type="match status" value="1"/>
</dbReference>
<dbReference type="InterPro" id="IPR050188">
    <property type="entry name" value="RluA_PseudoU_synthase"/>
</dbReference>
<keyword evidence="3" id="KW-0732">Signal</keyword>
<dbReference type="Gene3D" id="3.30.2350.10">
    <property type="entry name" value="Pseudouridine synthase"/>
    <property type="match status" value="1"/>
</dbReference>
<feature type="region of interest" description="Disordered" evidence="2">
    <location>
        <begin position="354"/>
        <end position="376"/>
    </location>
</feature>